<dbReference type="EMBL" id="JACHHO010000003">
    <property type="protein sequence ID" value="MBB5204902.1"/>
    <property type="molecule type" value="Genomic_DNA"/>
</dbReference>
<dbReference type="AlphaFoldDB" id="A0A840S5Q1"/>
<dbReference type="Gene3D" id="3.40.190.10">
    <property type="entry name" value="Periplasmic binding protein-like II"/>
    <property type="match status" value="2"/>
</dbReference>
<feature type="chain" id="PRO_5032471933" evidence="2">
    <location>
        <begin position="19"/>
        <end position="262"/>
    </location>
</feature>
<dbReference type="PANTHER" id="PTHR35936">
    <property type="entry name" value="MEMBRANE-BOUND LYTIC MUREIN TRANSGLYCOSYLASE F"/>
    <property type="match status" value="1"/>
</dbReference>
<gene>
    <name evidence="4" type="ORF">HNQ51_002221</name>
</gene>
<organism evidence="4 5">
    <name type="scientific">Inhella inkyongensis</name>
    <dbReference type="NCBI Taxonomy" id="392593"/>
    <lineage>
        <taxon>Bacteria</taxon>
        <taxon>Pseudomonadati</taxon>
        <taxon>Pseudomonadota</taxon>
        <taxon>Betaproteobacteria</taxon>
        <taxon>Burkholderiales</taxon>
        <taxon>Sphaerotilaceae</taxon>
        <taxon>Inhella</taxon>
    </lineage>
</organism>
<accession>A0A840S5Q1</accession>
<dbReference type="Proteomes" id="UP000554837">
    <property type="component" value="Unassembled WGS sequence"/>
</dbReference>
<name>A0A840S5Q1_9BURK</name>
<dbReference type="Pfam" id="PF00497">
    <property type="entry name" value="SBP_bac_3"/>
    <property type="match status" value="1"/>
</dbReference>
<reference evidence="4 5" key="1">
    <citation type="submission" date="2020-08" db="EMBL/GenBank/DDBJ databases">
        <title>Genomic Encyclopedia of Type Strains, Phase IV (KMG-IV): sequencing the most valuable type-strain genomes for metagenomic binning, comparative biology and taxonomic classification.</title>
        <authorList>
            <person name="Goeker M."/>
        </authorList>
    </citation>
    <scope>NUCLEOTIDE SEQUENCE [LARGE SCALE GENOMIC DNA]</scope>
    <source>
        <strain evidence="4 5">DSM 23958</strain>
    </source>
</reference>
<comment type="caution">
    <text evidence="4">The sequence shown here is derived from an EMBL/GenBank/DDBJ whole genome shotgun (WGS) entry which is preliminary data.</text>
</comment>
<evidence type="ECO:0000259" key="3">
    <source>
        <dbReference type="Pfam" id="PF00497"/>
    </source>
</evidence>
<dbReference type="RefSeq" id="WP_138855064.1">
    <property type="nucleotide sequence ID" value="NZ_CP040709.1"/>
</dbReference>
<feature type="domain" description="Solute-binding protein family 3/N-terminal" evidence="3">
    <location>
        <begin position="26"/>
        <end position="239"/>
    </location>
</feature>
<evidence type="ECO:0000313" key="4">
    <source>
        <dbReference type="EMBL" id="MBB5204902.1"/>
    </source>
</evidence>
<keyword evidence="1 2" id="KW-0732">Signal</keyword>
<dbReference type="PANTHER" id="PTHR35936:SF25">
    <property type="entry name" value="ABC TRANSPORTER SUBSTRATE-BINDING PROTEIN"/>
    <property type="match status" value="1"/>
</dbReference>
<dbReference type="InterPro" id="IPR001638">
    <property type="entry name" value="Solute-binding_3/MltF_N"/>
</dbReference>
<feature type="signal peptide" evidence="2">
    <location>
        <begin position="1"/>
        <end position="18"/>
    </location>
</feature>
<keyword evidence="5" id="KW-1185">Reference proteome</keyword>
<evidence type="ECO:0000256" key="1">
    <source>
        <dbReference type="ARBA" id="ARBA00022729"/>
    </source>
</evidence>
<proteinExistence type="predicted"/>
<evidence type="ECO:0000313" key="5">
    <source>
        <dbReference type="Proteomes" id="UP000554837"/>
    </source>
</evidence>
<dbReference type="OrthoDB" id="5296159at2"/>
<sequence length="262" mass="28902">MVRMLVCAGLLLGSVALAQPAALRMVSNEFPPYVGQELPQQGYYPALVRRVLALQGLALELQFEPPARAHASVLAGRYDAAFPMVRSAERERDFVFSEPLLWVRSYLYVRADSPIRGLQDLNGRRSCHLQHSRQPQPVQQLVEDGLIRVERVAQIGQCFDMLVRGRVDFLALGDYAGVAGMRQLGATGETLRRLEPPLAQGSLHLVWPRRDPQSGARAAAFNKGLAQLRQQGEVSALERALLPALPSQPDSKPLNKALGRGR</sequence>
<evidence type="ECO:0000256" key="2">
    <source>
        <dbReference type="SAM" id="SignalP"/>
    </source>
</evidence>
<protein>
    <submittedName>
        <fullName evidence="4">Polar amino acid transport system substrate-binding protein</fullName>
    </submittedName>
</protein>
<dbReference type="SUPFAM" id="SSF53850">
    <property type="entry name" value="Periplasmic binding protein-like II"/>
    <property type="match status" value="1"/>
</dbReference>